<keyword evidence="3" id="KW-0804">Transcription</keyword>
<dbReference type="Pfam" id="PF07729">
    <property type="entry name" value="FCD"/>
    <property type="match status" value="1"/>
</dbReference>
<organism evidence="5 6">
    <name type="scientific">Brucella gallinifaecis</name>
    <dbReference type="NCBI Taxonomy" id="215590"/>
    <lineage>
        <taxon>Bacteria</taxon>
        <taxon>Pseudomonadati</taxon>
        <taxon>Pseudomonadota</taxon>
        <taxon>Alphaproteobacteria</taxon>
        <taxon>Hyphomicrobiales</taxon>
        <taxon>Brucellaceae</taxon>
        <taxon>Brucella/Ochrobactrum group</taxon>
        <taxon>Brucella</taxon>
    </lineage>
</organism>
<evidence type="ECO:0000313" key="6">
    <source>
        <dbReference type="Proteomes" id="UP000315388"/>
    </source>
</evidence>
<evidence type="ECO:0000313" key="5">
    <source>
        <dbReference type="EMBL" id="TPF74618.1"/>
    </source>
</evidence>
<keyword evidence="2" id="KW-0238">DNA-binding</keyword>
<dbReference type="EMBL" id="VEWJ01000009">
    <property type="protein sequence ID" value="TPF74618.1"/>
    <property type="molecule type" value="Genomic_DNA"/>
</dbReference>
<dbReference type="InterPro" id="IPR011711">
    <property type="entry name" value="GntR_C"/>
</dbReference>
<dbReference type="Gene3D" id="1.20.120.530">
    <property type="entry name" value="GntR ligand-binding domain-like"/>
    <property type="match status" value="1"/>
</dbReference>
<evidence type="ECO:0000259" key="4">
    <source>
        <dbReference type="SMART" id="SM00895"/>
    </source>
</evidence>
<evidence type="ECO:0000256" key="3">
    <source>
        <dbReference type="ARBA" id="ARBA00023163"/>
    </source>
</evidence>
<accession>A0A502BMW7</accession>
<comment type="caution">
    <text evidence="5">The sequence shown here is derived from an EMBL/GenBank/DDBJ whole genome shotgun (WGS) entry which is preliminary data.</text>
</comment>
<proteinExistence type="predicted"/>
<feature type="domain" description="GntR C-terminal" evidence="4">
    <location>
        <begin position="16"/>
        <end position="138"/>
    </location>
</feature>
<dbReference type="GO" id="GO:0003677">
    <property type="term" value="F:DNA binding"/>
    <property type="evidence" value="ECO:0007669"/>
    <property type="project" value="UniProtKB-KW"/>
</dbReference>
<dbReference type="OrthoDB" id="9028214at2"/>
<sequence>MRFCLVACFSFKSIDQIKSIEETAPCVIAREAAYKANDQDIADLRAIVGRQREALGDADAFISADMEFHSRIAKISGNPIFVGVSEAMLAWLREYHTHMLIWTGKENYTLVEHEEIIDMLAAKNSDGVEAAMLHHLERSRALYTK</sequence>
<dbReference type="SUPFAM" id="SSF48008">
    <property type="entry name" value="GntR ligand-binding domain-like"/>
    <property type="match status" value="1"/>
</dbReference>
<dbReference type="PANTHER" id="PTHR43537">
    <property type="entry name" value="TRANSCRIPTIONAL REGULATOR, GNTR FAMILY"/>
    <property type="match status" value="1"/>
</dbReference>
<keyword evidence="6" id="KW-1185">Reference proteome</keyword>
<keyword evidence="1" id="KW-0805">Transcription regulation</keyword>
<dbReference type="Proteomes" id="UP000315388">
    <property type="component" value="Unassembled WGS sequence"/>
</dbReference>
<protein>
    <submittedName>
        <fullName evidence="5">FCD domain-containing protein</fullName>
    </submittedName>
</protein>
<reference evidence="5 6" key="1">
    <citation type="journal article" date="2003" name="Int. J. Syst. Evol. Microbiol.">
        <title>Towards a standardized format for the description of a novel species (of an established genus): Ochrobactrum gallinifaecis sp. nov.</title>
        <authorList>
            <person name="Kampfer P."/>
            <person name="Buczolits S."/>
            <person name="Albrecht A."/>
            <person name="Busse H.J."/>
            <person name="Stackebrandt E."/>
        </authorList>
    </citation>
    <scope>NUCLEOTIDE SEQUENCE [LARGE SCALE GENOMIC DNA]</scope>
    <source>
        <strain evidence="5 6">ISO 196</strain>
    </source>
</reference>
<name>A0A502BMW7_9HYPH</name>
<evidence type="ECO:0000256" key="1">
    <source>
        <dbReference type="ARBA" id="ARBA00023015"/>
    </source>
</evidence>
<dbReference type="SMART" id="SM00895">
    <property type="entry name" value="FCD"/>
    <property type="match status" value="1"/>
</dbReference>
<dbReference type="InterPro" id="IPR008920">
    <property type="entry name" value="TF_FadR/GntR_C"/>
</dbReference>
<evidence type="ECO:0000256" key="2">
    <source>
        <dbReference type="ARBA" id="ARBA00023125"/>
    </source>
</evidence>
<dbReference type="AlphaFoldDB" id="A0A502BMW7"/>
<dbReference type="PANTHER" id="PTHR43537:SF5">
    <property type="entry name" value="UXU OPERON TRANSCRIPTIONAL REGULATOR"/>
    <property type="match status" value="1"/>
</dbReference>
<gene>
    <name evidence="5" type="ORF">FHY56_12840</name>
</gene>